<reference evidence="3" key="1">
    <citation type="submission" date="2017-03" db="EMBL/GenBank/DDBJ databases">
        <authorList>
            <person name="Falquet L."/>
            <person name="Falquet L."/>
        </authorList>
    </citation>
    <scope>NUCLEOTIDE SEQUENCE [LARGE SCALE GENOMIC DNA]</scope>
</reference>
<proteinExistence type="predicted"/>
<dbReference type="RefSeq" id="WP_079481689.1">
    <property type="nucleotide sequence ID" value="NZ_CBML010000001.1"/>
</dbReference>
<dbReference type="STRING" id="1351755.CCH01_25230"/>
<name>A0A1U6JRK4_9CLOT</name>
<organism evidence="2 3">
    <name type="scientific">Clostridium chauvoei JF4335</name>
    <dbReference type="NCBI Taxonomy" id="1351755"/>
    <lineage>
        <taxon>Bacteria</taxon>
        <taxon>Bacillati</taxon>
        <taxon>Bacillota</taxon>
        <taxon>Clostridia</taxon>
        <taxon>Eubacteriales</taxon>
        <taxon>Clostridiaceae</taxon>
        <taxon>Clostridium</taxon>
    </lineage>
</organism>
<keyword evidence="3" id="KW-1185">Reference proteome</keyword>
<evidence type="ECO:0000313" key="3">
    <source>
        <dbReference type="Proteomes" id="UP000190476"/>
    </source>
</evidence>
<dbReference type="Proteomes" id="UP000190476">
    <property type="component" value="Chromosome I"/>
</dbReference>
<keyword evidence="1" id="KW-0472">Membrane</keyword>
<accession>A0A1U6JRK4</accession>
<evidence type="ECO:0000256" key="1">
    <source>
        <dbReference type="SAM" id="Phobius"/>
    </source>
</evidence>
<evidence type="ECO:0000313" key="2">
    <source>
        <dbReference type="EMBL" id="SLK22747.1"/>
    </source>
</evidence>
<protein>
    <recommendedName>
        <fullName evidence="4">DUF3796 domain-containing protein</fullName>
    </recommendedName>
</protein>
<feature type="transmembrane region" description="Helical" evidence="1">
    <location>
        <begin position="30"/>
        <end position="50"/>
    </location>
</feature>
<keyword evidence="1" id="KW-0812">Transmembrane</keyword>
<dbReference type="EMBL" id="LT799839">
    <property type="protein sequence ID" value="SLK22747.1"/>
    <property type="molecule type" value="Genomic_DNA"/>
</dbReference>
<keyword evidence="1" id="KW-1133">Transmembrane helix</keyword>
<evidence type="ECO:0008006" key="4">
    <source>
        <dbReference type="Google" id="ProtNLM"/>
    </source>
</evidence>
<dbReference type="AlphaFoldDB" id="A0A1U6JRK4"/>
<dbReference type="GeneID" id="66300624"/>
<sequence length="61" mass="7505">MDYNRYKYVGLLGLFSLIGLKAFWSHEYIYLVAMINLVWFTFFYENSFVYKRMPKFLKSKI</sequence>
<dbReference type="OrthoDB" id="1924703at2"/>
<feature type="transmembrane region" description="Helical" evidence="1">
    <location>
        <begin position="7"/>
        <end position="24"/>
    </location>
</feature>
<gene>
    <name evidence="2" type="ORF">CCH01_25230</name>
</gene>